<comment type="caution">
    <text evidence="1">The sequence shown here is derived from an EMBL/GenBank/DDBJ whole genome shotgun (WGS) entry which is preliminary data.</text>
</comment>
<dbReference type="EMBL" id="QJKJ01005405">
    <property type="protein sequence ID" value="RDX90421.1"/>
    <property type="molecule type" value="Genomic_DNA"/>
</dbReference>
<dbReference type="OrthoDB" id="118159at2759"/>
<keyword evidence="2" id="KW-1185">Reference proteome</keyword>
<reference evidence="1" key="1">
    <citation type="submission" date="2018-05" db="EMBL/GenBank/DDBJ databases">
        <title>Draft genome of Mucuna pruriens seed.</title>
        <authorList>
            <person name="Nnadi N.E."/>
            <person name="Vos R."/>
            <person name="Hasami M.H."/>
            <person name="Devisetty U.K."/>
            <person name="Aguiy J.C."/>
        </authorList>
    </citation>
    <scope>NUCLEOTIDE SEQUENCE [LARGE SCALE GENOMIC DNA]</scope>
    <source>
        <strain evidence="1">JCA_2017</strain>
    </source>
</reference>
<evidence type="ECO:0000313" key="2">
    <source>
        <dbReference type="Proteomes" id="UP000257109"/>
    </source>
</evidence>
<feature type="non-terminal residue" evidence="1">
    <location>
        <position position="1"/>
    </location>
</feature>
<organism evidence="1 2">
    <name type="scientific">Mucuna pruriens</name>
    <name type="common">Velvet bean</name>
    <name type="synonym">Dolichos pruriens</name>
    <dbReference type="NCBI Taxonomy" id="157652"/>
    <lineage>
        <taxon>Eukaryota</taxon>
        <taxon>Viridiplantae</taxon>
        <taxon>Streptophyta</taxon>
        <taxon>Embryophyta</taxon>
        <taxon>Tracheophyta</taxon>
        <taxon>Spermatophyta</taxon>
        <taxon>Magnoliopsida</taxon>
        <taxon>eudicotyledons</taxon>
        <taxon>Gunneridae</taxon>
        <taxon>Pentapetalae</taxon>
        <taxon>rosids</taxon>
        <taxon>fabids</taxon>
        <taxon>Fabales</taxon>
        <taxon>Fabaceae</taxon>
        <taxon>Papilionoideae</taxon>
        <taxon>50 kb inversion clade</taxon>
        <taxon>NPAAA clade</taxon>
        <taxon>indigoferoid/millettioid clade</taxon>
        <taxon>Phaseoleae</taxon>
        <taxon>Mucuna</taxon>
    </lineage>
</organism>
<proteinExistence type="predicted"/>
<name>A0A371GIP5_MUCPR</name>
<dbReference type="Proteomes" id="UP000257109">
    <property type="component" value="Unassembled WGS sequence"/>
</dbReference>
<accession>A0A371GIP5</accession>
<evidence type="ECO:0000313" key="1">
    <source>
        <dbReference type="EMBL" id="RDX90421.1"/>
    </source>
</evidence>
<dbReference type="AlphaFoldDB" id="A0A371GIP5"/>
<protein>
    <submittedName>
        <fullName evidence="1">Uncharacterized protein</fullName>
    </submittedName>
</protein>
<sequence length="97" mass="11590">MGTTNILCQTFQSRFQYILKAMHLIFTTKSLIQQLKNYGWSKLLEGRSRQPNIIVEYHYQLDIFLVREILLRHYMLDIPYHENLQNITILLNCAKTS</sequence>
<gene>
    <name evidence="1" type="ORF">CR513_27718</name>
</gene>